<dbReference type="Proteomes" id="UP000256599">
    <property type="component" value="Unassembled WGS sequence"/>
</dbReference>
<evidence type="ECO:0000313" key="2">
    <source>
        <dbReference type="EMBL" id="RDU59727.1"/>
    </source>
</evidence>
<dbReference type="OrthoDB" id="5325901at2"/>
<dbReference type="EMBL" id="NXLR01000009">
    <property type="protein sequence ID" value="RDU59727.1"/>
    <property type="molecule type" value="Genomic_DNA"/>
</dbReference>
<protein>
    <submittedName>
        <fullName evidence="2">Uncharacterized protein</fullName>
    </submittedName>
</protein>
<name>A0A3D8I3M3_9HELI</name>
<proteinExistence type="predicted"/>
<keyword evidence="1" id="KW-0812">Transmembrane</keyword>
<feature type="transmembrane region" description="Helical" evidence="1">
    <location>
        <begin position="12"/>
        <end position="32"/>
    </location>
</feature>
<comment type="caution">
    <text evidence="2">The sequence shown here is derived from an EMBL/GenBank/DDBJ whole genome shotgun (WGS) entry which is preliminary data.</text>
</comment>
<evidence type="ECO:0000313" key="3">
    <source>
        <dbReference type="Proteomes" id="UP000256599"/>
    </source>
</evidence>
<keyword evidence="1" id="KW-0472">Membrane</keyword>
<evidence type="ECO:0000256" key="1">
    <source>
        <dbReference type="SAM" id="Phobius"/>
    </source>
</evidence>
<feature type="transmembrane region" description="Helical" evidence="1">
    <location>
        <begin position="213"/>
        <end position="235"/>
    </location>
</feature>
<organism evidence="2 3">
    <name type="scientific">Helicobacter marmotae</name>
    <dbReference type="NCBI Taxonomy" id="152490"/>
    <lineage>
        <taxon>Bacteria</taxon>
        <taxon>Pseudomonadati</taxon>
        <taxon>Campylobacterota</taxon>
        <taxon>Epsilonproteobacteria</taxon>
        <taxon>Campylobacterales</taxon>
        <taxon>Helicobacteraceae</taxon>
        <taxon>Helicobacter</taxon>
    </lineage>
</organism>
<keyword evidence="1" id="KW-1133">Transmembrane helix</keyword>
<keyword evidence="3" id="KW-1185">Reference proteome</keyword>
<reference evidence="2 3" key="1">
    <citation type="submission" date="2018-04" db="EMBL/GenBank/DDBJ databases">
        <title>Novel Campyloabacter and Helicobacter Species and Strains.</title>
        <authorList>
            <person name="Mannion A.J."/>
            <person name="Shen Z."/>
            <person name="Fox J.G."/>
        </authorList>
    </citation>
    <scope>NUCLEOTIDE SEQUENCE [LARGE SCALE GENOMIC DNA]</scope>
    <source>
        <strain evidence="2 3">MIT 98-6070</strain>
    </source>
</reference>
<sequence>MNEVRVFGLIWAYKWLFLGVFGLVFALGGVYINTTSKATIQTIELKNYAFFITQKVIHQSSHNHNAFFVNNKILNPILNRLLAAPLQSEETNETIVLSIKNHLHIIAPSGYSMGYPDVYWFIYPAQSKEQAEAISDFIKDYIATSPEVQALRAYLESFTPLLKAQNLWSASVNDILENGFFISSAPQLTYTKGFKELAIFKDSLTQGFSKRSMWILLCVSAFVLAALSVFIAAFVRTLRKSTYMMANK</sequence>
<dbReference type="RefSeq" id="WP_104699997.1">
    <property type="nucleotide sequence ID" value="NZ_FZPP01000019.1"/>
</dbReference>
<accession>A0A3D8I3M3</accession>
<dbReference type="AlphaFoldDB" id="A0A3D8I3M3"/>
<gene>
    <name evidence="2" type="ORF">CQA63_05600</name>
</gene>